<dbReference type="RefSeq" id="WP_189000420.1">
    <property type="nucleotide sequence ID" value="NZ_BMOD01000002.1"/>
</dbReference>
<keyword evidence="1" id="KW-0732">Signal</keyword>
<evidence type="ECO:0000256" key="1">
    <source>
        <dbReference type="SAM" id="SignalP"/>
    </source>
</evidence>
<evidence type="ECO:0000313" key="2">
    <source>
        <dbReference type="EMBL" id="GGJ24850.1"/>
    </source>
</evidence>
<feature type="signal peptide" evidence="1">
    <location>
        <begin position="1"/>
        <end position="26"/>
    </location>
</feature>
<keyword evidence="3" id="KW-1185">Reference proteome</keyword>
<comment type="caution">
    <text evidence="2">The sequence shown here is derived from an EMBL/GenBank/DDBJ whole genome shotgun (WGS) entry which is preliminary data.</text>
</comment>
<evidence type="ECO:0000313" key="3">
    <source>
        <dbReference type="Proteomes" id="UP000632222"/>
    </source>
</evidence>
<organism evidence="2 3">
    <name type="scientific">Deinococcus roseus</name>
    <dbReference type="NCBI Taxonomy" id="392414"/>
    <lineage>
        <taxon>Bacteria</taxon>
        <taxon>Thermotogati</taxon>
        <taxon>Deinococcota</taxon>
        <taxon>Deinococci</taxon>
        <taxon>Deinococcales</taxon>
        <taxon>Deinococcaceae</taxon>
        <taxon>Deinococcus</taxon>
    </lineage>
</organism>
<sequence>MKKKAMIIAALLGVAAIGPATSIAFAQTVTASEQSGLSGFQVIDILVKATSIGKLSDAQLRSLVPPREKGAQALYDLILIKTCLQQTTLDNLITLGDEKATNLLVAKAAVEFRTCKPVNDAALAADLNSGKFDFSNAGSLQAFLVSSGNSAIVRDLLNGVTPTK</sequence>
<proteinExistence type="predicted"/>
<accession>A0ABQ2CVI1</accession>
<gene>
    <name evidence="2" type="ORF">GCM10008938_08720</name>
</gene>
<dbReference type="Proteomes" id="UP000632222">
    <property type="component" value="Unassembled WGS sequence"/>
</dbReference>
<dbReference type="EMBL" id="BMOD01000002">
    <property type="protein sequence ID" value="GGJ24850.1"/>
    <property type="molecule type" value="Genomic_DNA"/>
</dbReference>
<name>A0ABQ2CVI1_9DEIO</name>
<protein>
    <submittedName>
        <fullName evidence="2">Uncharacterized protein</fullName>
    </submittedName>
</protein>
<feature type="chain" id="PRO_5045321043" evidence="1">
    <location>
        <begin position="27"/>
        <end position="164"/>
    </location>
</feature>
<reference evidence="3" key="1">
    <citation type="journal article" date="2019" name="Int. J. Syst. Evol. Microbiol.">
        <title>The Global Catalogue of Microorganisms (GCM) 10K type strain sequencing project: providing services to taxonomists for standard genome sequencing and annotation.</title>
        <authorList>
            <consortium name="The Broad Institute Genomics Platform"/>
            <consortium name="The Broad Institute Genome Sequencing Center for Infectious Disease"/>
            <person name="Wu L."/>
            <person name="Ma J."/>
        </authorList>
    </citation>
    <scope>NUCLEOTIDE SEQUENCE [LARGE SCALE GENOMIC DNA]</scope>
    <source>
        <strain evidence="3">JCM 14370</strain>
    </source>
</reference>